<dbReference type="InterPro" id="IPR013783">
    <property type="entry name" value="Ig-like_fold"/>
</dbReference>
<dbReference type="AlphaFoldDB" id="A0A8U0HYI5"/>
<dbReference type="GeneID" id="72185330"/>
<organism evidence="3 4">
    <name type="scientific">Halorussus limi</name>
    <dbReference type="NCBI Taxonomy" id="2938695"/>
    <lineage>
        <taxon>Archaea</taxon>
        <taxon>Methanobacteriati</taxon>
        <taxon>Methanobacteriota</taxon>
        <taxon>Stenosarchaea group</taxon>
        <taxon>Halobacteria</taxon>
        <taxon>Halobacteriales</taxon>
        <taxon>Haladaptataceae</taxon>
        <taxon>Halorussus</taxon>
    </lineage>
</organism>
<proteinExistence type="predicted"/>
<accession>A0A8U0HYI5</accession>
<evidence type="ECO:0000259" key="2">
    <source>
        <dbReference type="Pfam" id="PF24107"/>
    </source>
</evidence>
<dbReference type="EMBL" id="CP096659">
    <property type="protein sequence ID" value="UPV76222.1"/>
    <property type="molecule type" value="Genomic_DNA"/>
</dbReference>
<dbReference type="KEGG" id="halx:M0R89_08985"/>
<gene>
    <name evidence="3" type="ORF">M0R89_08985</name>
</gene>
<feature type="domain" description="DUF7382" evidence="2">
    <location>
        <begin position="32"/>
        <end position="95"/>
    </location>
</feature>
<dbReference type="RefSeq" id="WP_248652255.1">
    <property type="nucleotide sequence ID" value="NZ_CP096659.1"/>
</dbReference>
<dbReference type="InterPro" id="IPR055806">
    <property type="entry name" value="DUF7382"/>
</dbReference>
<dbReference type="Gene3D" id="2.60.40.10">
    <property type="entry name" value="Immunoglobulins"/>
    <property type="match status" value="1"/>
</dbReference>
<evidence type="ECO:0000256" key="1">
    <source>
        <dbReference type="SAM" id="MobiDB-lite"/>
    </source>
</evidence>
<keyword evidence="4" id="KW-1185">Reference proteome</keyword>
<dbReference type="InterPro" id="IPR008964">
    <property type="entry name" value="Invasin/intimin_cell_adhesion"/>
</dbReference>
<evidence type="ECO:0000313" key="4">
    <source>
        <dbReference type="Proteomes" id="UP000830729"/>
    </source>
</evidence>
<protein>
    <submittedName>
        <fullName evidence="3">Ig-like domain-containing protein</fullName>
    </submittedName>
</protein>
<dbReference type="Pfam" id="PF24107">
    <property type="entry name" value="DUF7382"/>
    <property type="match status" value="1"/>
</dbReference>
<feature type="compositionally biased region" description="Low complexity" evidence="1">
    <location>
        <begin position="82"/>
        <end position="94"/>
    </location>
</feature>
<name>A0A8U0HYI5_9EURY</name>
<feature type="region of interest" description="Disordered" evidence="1">
    <location>
        <begin position="82"/>
        <end position="111"/>
    </location>
</feature>
<reference evidence="3 4" key="1">
    <citation type="submission" date="2022-04" db="EMBL/GenBank/DDBJ databases">
        <title>Diverse halophilic archaea isolated from saline environments.</title>
        <authorList>
            <person name="Cui H.-L."/>
        </authorList>
    </citation>
    <scope>NUCLEOTIDE SEQUENCE [LARGE SCALE GENOMIC DNA]</scope>
    <source>
        <strain evidence="3 4">XZYJT49</strain>
    </source>
</reference>
<dbReference type="Proteomes" id="UP000830729">
    <property type="component" value="Chromosome"/>
</dbReference>
<dbReference type="SUPFAM" id="SSF49373">
    <property type="entry name" value="Invasin/intimin cell-adhesion fragments"/>
    <property type="match status" value="1"/>
</dbReference>
<sequence>MEGLPIRLVVALVVGVASLGVMMNMLSGLGGLTVTELDAKPAPDVIGPEETNVDVTVVDPEGKPVSGATVVVTGGTATLDGAATATTGESGEATLSVDPTLGSNQQEGTLDVRIKPPAGSDYADERENTAILVLADG</sequence>
<evidence type="ECO:0000313" key="3">
    <source>
        <dbReference type="EMBL" id="UPV76222.1"/>
    </source>
</evidence>